<evidence type="ECO:0000256" key="5">
    <source>
        <dbReference type="ARBA" id="ARBA00022989"/>
    </source>
</evidence>
<evidence type="ECO:0000256" key="6">
    <source>
        <dbReference type="ARBA" id="ARBA00023136"/>
    </source>
</evidence>
<evidence type="ECO:0000256" key="7">
    <source>
        <dbReference type="RuleBase" id="RU363032"/>
    </source>
</evidence>
<feature type="transmembrane region" description="Helical" evidence="7">
    <location>
        <begin position="36"/>
        <end position="59"/>
    </location>
</feature>
<evidence type="ECO:0000256" key="3">
    <source>
        <dbReference type="ARBA" id="ARBA00022475"/>
    </source>
</evidence>
<feature type="transmembrane region" description="Helical" evidence="7">
    <location>
        <begin position="95"/>
        <end position="118"/>
    </location>
</feature>
<dbReference type="PANTHER" id="PTHR43227:SF8">
    <property type="entry name" value="DIACETYLCHITOBIOSE UPTAKE SYSTEM PERMEASE PROTEIN DASB"/>
    <property type="match status" value="1"/>
</dbReference>
<keyword evidence="11" id="KW-1185">Reference proteome</keyword>
<evidence type="ECO:0000256" key="8">
    <source>
        <dbReference type="SAM" id="MobiDB-lite"/>
    </source>
</evidence>
<keyword evidence="2 7" id="KW-0813">Transport</keyword>
<gene>
    <name evidence="10" type="ORF">KDY119_00635</name>
</gene>
<feature type="region of interest" description="Disordered" evidence="8">
    <location>
        <begin position="1"/>
        <end position="26"/>
    </location>
</feature>
<dbReference type="InterPro" id="IPR000515">
    <property type="entry name" value="MetI-like"/>
</dbReference>
<feature type="domain" description="ABC transmembrane type-1" evidence="9">
    <location>
        <begin position="92"/>
        <end position="306"/>
    </location>
</feature>
<evidence type="ECO:0000256" key="1">
    <source>
        <dbReference type="ARBA" id="ARBA00004651"/>
    </source>
</evidence>
<dbReference type="PANTHER" id="PTHR43227">
    <property type="entry name" value="BLL4140 PROTEIN"/>
    <property type="match status" value="1"/>
</dbReference>
<dbReference type="InterPro" id="IPR050809">
    <property type="entry name" value="UgpAE/MalFG_permease"/>
</dbReference>
<keyword evidence="3" id="KW-1003">Cell membrane</keyword>
<evidence type="ECO:0000313" key="10">
    <source>
        <dbReference type="EMBL" id="QFU97141.1"/>
    </source>
</evidence>
<evidence type="ECO:0000259" key="9">
    <source>
        <dbReference type="PROSITE" id="PS50928"/>
    </source>
</evidence>
<dbReference type="Gene3D" id="1.10.3720.10">
    <property type="entry name" value="MetI-like"/>
    <property type="match status" value="1"/>
</dbReference>
<keyword evidence="6 7" id="KW-0472">Membrane</keyword>
<dbReference type="GO" id="GO:0005886">
    <property type="term" value="C:plasma membrane"/>
    <property type="evidence" value="ECO:0007669"/>
    <property type="project" value="UniProtKB-SubCell"/>
</dbReference>
<dbReference type="CDD" id="cd06261">
    <property type="entry name" value="TM_PBP2"/>
    <property type="match status" value="1"/>
</dbReference>
<dbReference type="SUPFAM" id="SSF161098">
    <property type="entry name" value="MetI-like"/>
    <property type="match status" value="1"/>
</dbReference>
<dbReference type="KEGG" id="lxl:KDY119_00635"/>
<feature type="transmembrane region" description="Helical" evidence="7">
    <location>
        <begin position="130"/>
        <end position="150"/>
    </location>
</feature>
<feature type="transmembrane region" description="Helical" evidence="7">
    <location>
        <begin position="231"/>
        <end position="251"/>
    </location>
</feature>
<dbReference type="OrthoDB" id="9805974at2"/>
<feature type="compositionally biased region" description="Low complexity" evidence="8">
    <location>
        <begin position="1"/>
        <end position="12"/>
    </location>
</feature>
<dbReference type="RefSeq" id="WP_036953548.1">
    <property type="nucleotide sequence ID" value="NZ_BAABIH010000029.1"/>
</dbReference>
<dbReference type="InterPro" id="IPR035906">
    <property type="entry name" value="MetI-like_sf"/>
</dbReference>
<comment type="similarity">
    <text evidence="7">Belongs to the binding-protein-dependent transport system permease family.</text>
</comment>
<dbReference type="PROSITE" id="PS50928">
    <property type="entry name" value="ABC_TM1"/>
    <property type="match status" value="1"/>
</dbReference>
<dbReference type="Proteomes" id="UP000326702">
    <property type="component" value="Chromosome"/>
</dbReference>
<accession>A0A5P9Q6W2</accession>
<name>A0A5P9Q6W2_9MICO</name>
<organism evidence="10 11">
    <name type="scientific">Luteimicrobium xylanilyticum</name>
    <dbReference type="NCBI Taxonomy" id="1133546"/>
    <lineage>
        <taxon>Bacteria</taxon>
        <taxon>Bacillati</taxon>
        <taxon>Actinomycetota</taxon>
        <taxon>Actinomycetes</taxon>
        <taxon>Micrococcales</taxon>
        <taxon>Luteimicrobium</taxon>
    </lineage>
</organism>
<reference evidence="10 11" key="1">
    <citation type="submission" date="2019-10" db="EMBL/GenBank/DDBJ databases">
        <title>Genome sequence of Luteimicrobium xylanilyticum HY-24.</title>
        <authorList>
            <person name="Kim D.Y."/>
            <person name="Park H.-Y."/>
        </authorList>
    </citation>
    <scope>NUCLEOTIDE SEQUENCE [LARGE SCALE GENOMIC DNA]</scope>
    <source>
        <strain evidence="10 11">HY-24</strain>
    </source>
</reference>
<dbReference type="EMBL" id="CP045529">
    <property type="protein sequence ID" value="QFU97141.1"/>
    <property type="molecule type" value="Genomic_DNA"/>
</dbReference>
<evidence type="ECO:0000256" key="4">
    <source>
        <dbReference type="ARBA" id="ARBA00022692"/>
    </source>
</evidence>
<dbReference type="AlphaFoldDB" id="A0A5P9Q6W2"/>
<comment type="subcellular location">
    <subcellularLocation>
        <location evidence="1 7">Cell membrane</location>
        <topology evidence="1 7">Multi-pass membrane protein</topology>
    </subcellularLocation>
</comment>
<feature type="transmembrane region" description="Helical" evidence="7">
    <location>
        <begin position="287"/>
        <end position="306"/>
    </location>
</feature>
<keyword evidence="4 7" id="KW-0812">Transmembrane</keyword>
<keyword evidence="5 7" id="KW-1133">Transmembrane helix</keyword>
<evidence type="ECO:0000313" key="11">
    <source>
        <dbReference type="Proteomes" id="UP000326702"/>
    </source>
</evidence>
<proteinExistence type="inferred from homology"/>
<sequence length="316" mass="35013">MTTTTPVDVAAVTPPPSRASGRPTAKAKAPRNWRGWIFVAPFMIVFLLVFLAPVAYSVYLSLFRHQLIGGDHFVWFQNYTQAFSDPKLREGAVRVLVFLVIQVPIMLCLALFAALAIDSRRLLGSAFMRLGIFLPYAVPGVVAVLMWGFLYSDRMGLAGNVNDFLGHDVLKPFSQTWILPSIGNIVTWEFVGYNMLIFYSALRTIPGDLYEAAALDGAGQFRIVRSIKLPALRGAIVIATIFSIIGSFQLFNEPNILKPLAPGLITTYYTPNMYAYNLSFFGQQVNYAATVAIVMGVITAVIAYVVQLRGNRQEQR</sequence>
<dbReference type="GO" id="GO:0055085">
    <property type="term" value="P:transmembrane transport"/>
    <property type="evidence" value="ECO:0007669"/>
    <property type="project" value="InterPro"/>
</dbReference>
<protein>
    <submittedName>
        <fullName evidence="10">ABC transporter permease protein AmyD</fullName>
    </submittedName>
</protein>
<feature type="transmembrane region" description="Helical" evidence="7">
    <location>
        <begin position="177"/>
        <end position="199"/>
    </location>
</feature>
<dbReference type="Pfam" id="PF00528">
    <property type="entry name" value="BPD_transp_1"/>
    <property type="match status" value="1"/>
</dbReference>
<evidence type="ECO:0000256" key="2">
    <source>
        <dbReference type="ARBA" id="ARBA00022448"/>
    </source>
</evidence>